<dbReference type="PANTHER" id="PTHR35333">
    <property type="entry name" value="BETA-LACTAMASE"/>
    <property type="match status" value="1"/>
</dbReference>
<dbReference type="Gene3D" id="3.40.710.10">
    <property type="entry name" value="DD-peptidase/beta-lactamase superfamily"/>
    <property type="match status" value="1"/>
</dbReference>
<keyword evidence="3" id="KW-1185">Reference proteome</keyword>
<dbReference type="PANTHER" id="PTHR35333:SF3">
    <property type="entry name" value="BETA-LACTAMASE-TYPE TRANSPEPTIDASE FOLD CONTAINING PROTEIN"/>
    <property type="match status" value="1"/>
</dbReference>
<dbReference type="GO" id="GO:0008800">
    <property type="term" value="F:beta-lactamase activity"/>
    <property type="evidence" value="ECO:0007669"/>
    <property type="project" value="InterPro"/>
</dbReference>
<dbReference type="EMBL" id="QOUI01000003">
    <property type="protein sequence ID" value="RCK70485.1"/>
    <property type="molecule type" value="Genomic_DNA"/>
</dbReference>
<dbReference type="InterPro" id="IPR000871">
    <property type="entry name" value="Beta-lactam_class-A"/>
</dbReference>
<organism evidence="2 3">
    <name type="scientific">Desertihabitans brevis</name>
    <dbReference type="NCBI Taxonomy" id="2268447"/>
    <lineage>
        <taxon>Bacteria</taxon>
        <taxon>Bacillati</taxon>
        <taxon>Actinomycetota</taxon>
        <taxon>Actinomycetes</taxon>
        <taxon>Propionibacteriales</taxon>
        <taxon>Propionibacteriaceae</taxon>
        <taxon>Desertihabitans</taxon>
    </lineage>
</organism>
<gene>
    <name evidence="2" type="ORF">DT076_06965</name>
</gene>
<dbReference type="Pfam" id="PF13354">
    <property type="entry name" value="Beta-lactamase2"/>
    <property type="match status" value="1"/>
</dbReference>
<comment type="caution">
    <text evidence="2">The sequence shown here is derived from an EMBL/GenBank/DDBJ whole genome shotgun (WGS) entry which is preliminary data.</text>
</comment>
<feature type="domain" description="Beta-lactamase class A catalytic" evidence="1">
    <location>
        <begin position="22"/>
        <end position="267"/>
    </location>
</feature>
<dbReference type="SUPFAM" id="SSF56601">
    <property type="entry name" value="beta-lactamase/transpeptidase-like"/>
    <property type="match status" value="1"/>
</dbReference>
<accession>A0A367YX53</accession>
<dbReference type="Proteomes" id="UP000252770">
    <property type="component" value="Unassembled WGS sequence"/>
</dbReference>
<evidence type="ECO:0000259" key="1">
    <source>
        <dbReference type="Pfam" id="PF13354"/>
    </source>
</evidence>
<sequence>MAEERALREVRHDLAAAGLTAGICVRDLRTGRELALDADRQLPLASVVKVPLAAAVLLRAEAPAAPFALSDSLTVTEEDRTPGPSGLSRFRHRAEIAVEDLLYLALGLSDNTATDLLFRLVPPATVTEELRRRGHVDVTVRHPIQALHDSLLTRLGADQEHLALALAARAATGEGGSLVPQLDVSQANSGSARGLVGLLADIWSSTGAWAERLRALMGTNLLRQRLAPDLESDAARWSSKTGTFLTLRHEAGVLEHDDGQRFAIAVLSESRVAATVQPAAEAALGAAARRLHDVLRDAA</sequence>
<dbReference type="InterPro" id="IPR012338">
    <property type="entry name" value="Beta-lactam/transpept-like"/>
</dbReference>
<evidence type="ECO:0000313" key="3">
    <source>
        <dbReference type="Proteomes" id="UP000252770"/>
    </source>
</evidence>
<reference evidence="2 3" key="1">
    <citation type="submission" date="2018-07" db="EMBL/GenBank/DDBJ databases">
        <title>Desertimonas flava gen. nov. sp. nov.</title>
        <authorList>
            <person name="Liu S."/>
        </authorList>
    </citation>
    <scope>NUCLEOTIDE SEQUENCE [LARGE SCALE GENOMIC DNA]</scope>
    <source>
        <strain evidence="2 3">16Sb5-5</strain>
    </source>
</reference>
<name>A0A367YX53_9ACTN</name>
<evidence type="ECO:0000313" key="2">
    <source>
        <dbReference type="EMBL" id="RCK70485.1"/>
    </source>
</evidence>
<dbReference type="GO" id="GO:0030655">
    <property type="term" value="P:beta-lactam antibiotic catabolic process"/>
    <property type="evidence" value="ECO:0007669"/>
    <property type="project" value="InterPro"/>
</dbReference>
<protein>
    <submittedName>
        <fullName evidence="2">Serine hydrolase</fullName>
    </submittedName>
</protein>
<dbReference type="GO" id="GO:0046677">
    <property type="term" value="P:response to antibiotic"/>
    <property type="evidence" value="ECO:0007669"/>
    <property type="project" value="InterPro"/>
</dbReference>
<keyword evidence="2" id="KW-0378">Hydrolase</keyword>
<proteinExistence type="predicted"/>
<dbReference type="InterPro" id="IPR045155">
    <property type="entry name" value="Beta-lactam_cat"/>
</dbReference>
<dbReference type="AlphaFoldDB" id="A0A367YX53"/>